<organism evidence="2 3">
    <name type="scientific">Alternaria alternata</name>
    <name type="common">Alternaria rot fungus</name>
    <name type="synonym">Torula alternata</name>
    <dbReference type="NCBI Taxonomy" id="5599"/>
    <lineage>
        <taxon>Eukaryota</taxon>
        <taxon>Fungi</taxon>
        <taxon>Dikarya</taxon>
        <taxon>Ascomycota</taxon>
        <taxon>Pezizomycotina</taxon>
        <taxon>Dothideomycetes</taxon>
        <taxon>Pleosporomycetidae</taxon>
        <taxon>Pleosporales</taxon>
        <taxon>Pleosporineae</taxon>
        <taxon>Pleosporaceae</taxon>
        <taxon>Alternaria</taxon>
        <taxon>Alternaria sect. Alternaria</taxon>
        <taxon>Alternaria alternata complex</taxon>
    </lineage>
</organism>
<evidence type="ECO:0000313" key="3">
    <source>
        <dbReference type="Proteomes" id="UP000077248"/>
    </source>
</evidence>
<keyword evidence="3" id="KW-1185">Reference proteome</keyword>
<gene>
    <name evidence="2" type="ORF">CC77DRAFT_573024</name>
</gene>
<evidence type="ECO:0008006" key="4">
    <source>
        <dbReference type="Google" id="ProtNLM"/>
    </source>
</evidence>
<protein>
    <recommendedName>
        <fullName evidence="4">Secreted protein</fullName>
    </recommendedName>
</protein>
<dbReference type="VEuPathDB" id="FungiDB:CC77DRAFT_573024"/>
<dbReference type="GeneID" id="29117872"/>
<dbReference type="RefSeq" id="XP_018379785.1">
    <property type="nucleotide sequence ID" value="XM_018532278.1"/>
</dbReference>
<evidence type="ECO:0000313" key="2">
    <source>
        <dbReference type="EMBL" id="OAG14364.1"/>
    </source>
</evidence>
<dbReference type="KEGG" id="aalt:CC77DRAFT_573024"/>
<reference evidence="2 3" key="1">
    <citation type="submission" date="2016-05" db="EMBL/GenBank/DDBJ databases">
        <title>Comparative analysis of secretome profiles of manganese(II)-oxidizing ascomycete fungi.</title>
        <authorList>
            <consortium name="DOE Joint Genome Institute"/>
            <person name="Zeiner C.A."/>
            <person name="Purvine S.O."/>
            <person name="Zink E.M."/>
            <person name="Wu S."/>
            <person name="Pasa-Tolic L."/>
            <person name="Chaput D.L."/>
            <person name="Haridas S."/>
            <person name="Grigoriev I.V."/>
            <person name="Santelli C.M."/>
            <person name="Hansel C.M."/>
        </authorList>
    </citation>
    <scope>NUCLEOTIDE SEQUENCE [LARGE SCALE GENOMIC DNA]</scope>
    <source>
        <strain evidence="2 3">SRC1lrK2f</strain>
    </source>
</reference>
<feature type="signal peptide" evidence="1">
    <location>
        <begin position="1"/>
        <end position="21"/>
    </location>
</feature>
<name>A0A177D3Y5_ALTAL</name>
<dbReference type="AlphaFoldDB" id="A0A177D3Y5"/>
<accession>A0A177D3Y5</accession>
<keyword evidence="1" id="KW-0732">Signal</keyword>
<dbReference type="EMBL" id="KV441501">
    <property type="protein sequence ID" value="OAG14364.1"/>
    <property type="molecule type" value="Genomic_DNA"/>
</dbReference>
<sequence length="173" mass="19107">MTWTIHSLLRYIWPLLDSAAAIGPRVGRTLHESLRTYRHIIRQAIPSMPGFPCCAVTRGHHFGGDVSTDPSSFPRWSIFISGTVGGVQSYSSGDRPHAIGQSQTIVTLCELEQGLRMNFTGSRVAKAVLHASVGSAPKRLLASCLFACAAHHVTPLRMQNIRRWRPFSKRVCT</sequence>
<evidence type="ECO:0000256" key="1">
    <source>
        <dbReference type="SAM" id="SignalP"/>
    </source>
</evidence>
<feature type="chain" id="PRO_5008058964" description="Secreted protein" evidence="1">
    <location>
        <begin position="22"/>
        <end position="173"/>
    </location>
</feature>
<dbReference type="Proteomes" id="UP000077248">
    <property type="component" value="Unassembled WGS sequence"/>
</dbReference>
<proteinExistence type="predicted"/>